<dbReference type="OrthoDB" id="121684at2"/>
<accession>A0A5M7B479</accession>
<organism evidence="1 4">
    <name type="scientific">Algibacter amylolyticus</name>
    <dbReference type="NCBI Taxonomy" id="1608400"/>
    <lineage>
        <taxon>Bacteria</taxon>
        <taxon>Pseudomonadati</taxon>
        <taxon>Bacteroidota</taxon>
        <taxon>Flavobacteriia</taxon>
        <taxon>Flavobacteriales</taxon>
        <taxon>Flavobacteriaceae</taxon>
        <taxon>Algibacter</taxon>
    </lineage>
</organism>
<keyword evidence="3" id="KW-1185">Reference proteome</keyword>
<reference evidence="1" key="3">
    <citation type="submission" date="2019-09" db="EMBL/GenBank/DDBJ databases">
        <authorList>
            <person name="Zhang D.-C."/>
        </authorList>
    </citation>
    <scope>NUCLEOTIDE SEQUENCE</scope>
    <source>
        <strain evidence="1">RU-4-M-4</strain>
    </source>
</reference>
<gene>
    <name evidence="1" type="ORF">F2B50_09375</name>
    <name evidence="2" type="ORF">FPF71_09375</name>
</gene>
<evidence type="ECO:0000313" key="4">
    <source>
        <dbReference type="Proteomes" id="UP000322315"/>
    </source>
</evidence>
<proteinExistence type="predicted"/>
<evidence type="ECO:0000313" key="1">
    <source>
        <dbReference type="EMBL" id="KAA5824383.1"/>
    </source>
</evidence>
<comment type="caution">
    <text evidence="1">The sequence shown here is derived from an EMBL/GenBank/DDBJ whole genome shotgun (WGS) entry which is preliminary data.</text>
</comment>
<dbReference type="AlphaFoldDB" id="A0A5M7B479"/>
<reference evidence="2 3" key="2">
    <citation type="submission" date="2019-07" db="EMBL/GenBank/DDBJ databases">
        <title>Algibacter marinivivus sp. nov., isolated from the surface of a marine red alga.</title>
        <authorList>
            <person name="Zhong X."/>
            <person name="Xu W."/>
            <person name="Zhang Y."/>
            <person name="Zhang Q."/>
            <person name="Du Z."/>
        </authorList>
    </citation>
    <scope>NUCLEOTIDE SEQUENCE [LARGE SCALE GENOMIC DNA]</scope>
    <source>
        <strain evidence="2 3">RU-4-M-4</strain>
    </source>
</reference>
<reference evidence="1 4" key="1">
    <citation type="journal article" date="2015" name="Int. J. Syst. Evol. Microbiol.">
        <title>Algibacter amylolyticus sp. nov., isolated from intertidal sediment.</title>
        <authorList>
            <person name="Zhang D.C."/>
            <person name="Wu J."/>
            <person name="Neuner K."/>
            <person name="Yao J."/>
            <person name="Margesin R."/>
        </authorList>
    </citation>
    <scope>NUCLEOTIDE SEQUENCE [LARGE SCALE GENOMIC DNA]</scope>
    <source>
        <strain evidence="1 4">RU-4-M-4</strain>
    </source>
</reference>
<dbReference type="EMBL" id="VMBF01000006">
    <property type="protein sequence ID" value="TSJ75156.1"/>
    <property type="molecule type" value="Genomic_DNA"/>
</dbReference>
<protein>
    <submittedName>
        <fullName evidence="1">Uncharacterized protein</fullName>
    </submittedName>
</protein>
<dbReference type="Proteomes" id="UP000315145">
    <property type="component" value="Unassembled WGS sequence"/>
</dbReference>
<sequence length="73" mass="8506">MLKFTKGKLPELEFKKAVKKPIPVNCIQIKEPFEVETMEGIMKGKKNDWLMIGIHGEMYPCDNSIFKETYDLL</sequence>
<evidence type="ECO:0000313" key="3">
    <source>
        <dbReference type="Proteomes" id="UP000315145"/>
    </source>
</evidence>
<name>A0A5M7B479_9FLAO</name>
<dbReference type="Proteomes" id="UP000322315">
    <property type="component" value="Unassembled WGS sequence"/>
</dbReference>
<dbReference type="RefSeq" id="WP_144116420.1">
    <property type="nucleotide sequence ID" value="NZ_JACHGE010000009.1"/>
</dbReference>
<dbReference type="EMBL" id="VWRS01000006">
    <property type="protein sequence ID" value="KAA5824383.1"/>
    <property type="molecule type" value="Genomic_DNA"/>
</dbReference>
<evidence type="ECO:0000313" key="2">
    <source>
        <dbReference type="EMBL" id="TSJ75156.1"/>
    </source>
</evidence>